<reference evidence="4 5" key="1">
    <citation type="journal article" date="2022" name="bioRxiv">
        <title>Genomics of Preaxostyla Flagellates Illuminates Evolutionary Transitions and the Path Towards Mitochondrial Loss.</title>
        <authorList>
            <person name="Novak L.V.F."/>
            <person name="Treitli S.C."/>
            <person name="Pyrih J."/>
            <person name="Halakuc P."/>
            <person name="Pipaliya S.V."/>
            <person name="Vacek V."/>
            <person name="Brzon O."/>
            <person name="Soukal P."/>
            <person name="Eme L."/>
            <person name="Dacks J.B."/>
            <person name="Karnkowska A."/>
            <person name="Elias M."/>
            <person name="Hampl V."/>
        </authorList>
    </citation>
    <scope>NUCLEOTIDE SEQUENCE [LARGE SCALE GENOMIC DNA]</scope>
    <source>
        <strain evidence="4">NAU3</strain>
        <tissue evidence="4">Gut</tissue>
    </source>
</reference>
<dbReference type="InterPro" id="IPR029033">
    <property type="entry name" value="His_PPase_superfam"/>
</dbReference>
<comment type="caution">
    <text evidence="4">The sequence shown here is derived from an EMBL/GenBank/DDBJ whole genome shotgun (WGS) entry which is preliminary data.</text>
</comment>
<accession>A0ABQ9Y9H9</accession>
<comment type="similarity">
    <text evidence="1">Belongs to the histidine acid phosphatase family.</text>
</comment>
<keyword evidence="2" id="KW-0812">Transmembrane</keyword>
<keyword evidence="2" id="KW-1133">Transmembrane helix</keyword>
<dbReference type="InterPro" id="IPR050645">
    <property type="entry name" value="Histidine_acid_phosphatase"/>
</dbReference>
<proteinExistence type="inferred from homology"/>
<feature type="transmembrane region" description="Helical" evidence="2">
    <location>
        <begin position="393"/>
        <end position="416"/>
    </location>
</feature>
<evidence type="ECO:0000313" key="4">
    <source>
        <dbReference type="EMBL" id="KAK2960418.1"/>
    </source>
</evidence>
<evidence type="ECO:0000256" key="1">
    <source>
        <dbReference type="ARBA" id="ARBA00005375"/>
    </source>
</evidence>
<evidence type="ECO:0000256" key="3">
    <source>
        <dbReference type="SAM" id="SignalP"/>
    </source>
</evidence>
<keyword evidence="3" id="KW-0732">Signal</keyword>
<feature type="signal peptide" evidence="3">
    <location>
        <begin position="1"/>
        <end position="17"/>
    </location>
</feature>
<dbReference type="CDD" id="cd07061">
    <property type="entry name" value="HP_HAP_like"/>
    <property type="match status" value="1"/>
</dbReference>
<evidence type="ECO:0000313" key="5">
    <source>
        <dbReference type="Proteomes" id="UP001281761"/>
    </source>
</evidence>
<evidence type="ECO:0000256" key="2">
    <source>
        <dbReference type="SAM" id="Phobius"/>
    </source>
</evidence>
<dbReference type="InterPro" id="IPR033379">
    <property type="entry name" value="Acid_Pase_AS"/>
</dbReference>
<dbReference type="Pfam" id="PF00328">
    <property type="entry name" value="His_Phos_2"/>
    <property type="match status" value="1"/>
</dbReference>
<organism evidence="4 5">
    <name type="scientific">Blattamonas nauphoetae</name>
    <dbReference type="NCBI Taxonomy" id="2049346"/>
    <lineage>
        <taxon>Eukaryota</taxon>
        <taxon>Metamonada</taxon>
        <taxon>Preaxostyla</taxon>
        <taxon>Oxymonadida</taxon>
        <taxon>Blattamonas</taxon>
    </lineage>
</organism>
<dbReference type="Gene3D" id="3.40.50.1240">
    <property type="entry name" value="Phosphoglycerate mutase-like"/>
    <property type="match status" value="1"/>
</dbReference>
<keyword evidence="2" id="KW-0472">Membrane</keyword>
<dbReference type="SUPFAM" id="SSF53254">
    <property type="entry name" value="Phosphoglycerate mutase-like"/>
    <property type="match status" value="1"/>
</dbReference>
<evidence type="ECO:0008006" key="6">
    <source>
        <dbReference type="Google" id="ProtNLM"/>
    </source>
</evidence>
<keyword evidence="5" id="KW-1185">Reference proteome</keyword>
<dbReference type="EMBL" id="JARBJD010000023">
    <property type="protein sequence ID" value="KAK2960418.1"/>
    <property type="molecule type" value="Genomic_DNA"/>
</dbReference>
<dbReference type="InterPro" id="IPR000560">
    <property type="entry name" value="His_Pase_clade-2"/>
</dbReference>
<dbReference type="PROSITE" id="PS00778">
    <property type="entry name" value="HIS_ACID_PHOSPHAT_2"/>
    <property type="match status" value="1"/>
</dbReference>
<dbReference type="PANTHER" id="PTHR11567:SF171">
    <property type="entry name" value="ACID PHOSPHATASE FAMILY"/>
    <property type="match status" value="1"/>
</dbReference>
<sequence length="432" mass="49364">MLFFFFLFADVVSELLSVTIFSRHGERASHRDSPYFDPSPGVDNAELTPHGFLQHFSLGQRIRTHYSSEKLLSDTFLPHEVYVRASNLKRTILSAQSQINGYFANGIGDDKIMSYPVQTDLHSEDFIFIGFENCPYPQSYTDNLENLPEYKSFVTDAKSSFDKASSLPGAGTIDQTNFEALIYEMGAKEDHVDLSDQEKLVLTELREQQLKLWKLKFHYSDPKWERASIGLTFGELFYANINADLEEHPTTNQASNEESPYSSQRRVRLYVGHDSSVFTILQSLGYEQTHAPLIGASIVVELHSNKTSPFFRFFYLERIGHDVSKPLKPDLIPFTPKGCPSEDCPVKKFQDFWRNQTYLPSTREDYLNSACEYVPSYVPASEVVYKGMNTATAFVILCLDVILLMGSVWTAVMLSVRRHNLKRDSFHKLQDI</sequence>
<feature type="chain" id="PRO_5045757433" description="Acid phosphatase" evidence="3">
    <location>
        <begin position="18"/>
        <end position="432"/>
    </location>
</feature>
<gene>
    <name evidence="4" type="ORF">BLNAU_4635</name>
</gene>
<protein>
    <recommendedName>
        <fullName evidence="6">Acid phosphatase</fullName>
    </recommendedName>
</protein>
<dbReference type="Proteomes" id="UP001281761">
    <property type="component" value="Unassembled WGS sequence"/>
</dbReference>
<name>A0ABQ9Y9H9_9EUKA</name>
<dbReference type="PANTHER" id="PTHR11567">
    <property type="entry name" value="ACID PHOSPHATASE-RELATED"/>
    <property type="match status" value="1"/>
</dbReference>